<dbReference type="GO" id="GO:0080124">
    <property type="term" value="F:pheophytinase activity"/>
    <property type="evidence" value="ECO:0007669"/>
    <property type="project" value="InterPro"/>
</dbReference>
<dbReference type="InParanoid" id="C1E2U5"/>
<name>C1E2U5_MICCC</name>
<dbReference type="InterPro" id="IPR000073">
    <property type="entry name" value="AB_hydrolase_1"/>
</dbReference>
<dbReference type="ESTHER" id="micsr-c1e2u5">
    <property type="family name" value="Pheophytinase"/>
</dbReference>
<evidence type="ECO:0000313" key="4">
    <source>
        <dbReference type="Proteomes" id="UP000002009"/>
    </source>
</evidence>
<feature type="region of interest" description="Disordered" evidence="1">
    <location>
        <begin position="85"/>
        <end position="139"/>
    </location>
</feature>
<dbReference type="SUPFAM" id="SSF53474">
    <property type="entry name" value="alpha/beta-Hydrolases"/>
    <property type="match status" value="1"/>
</dbReference>
<sequence length="497" mass="54542">MAGGARMLTCAWQSAQLVENCPATRPIYLNAGAKGHRLGNSEGSVLIPWYIFNAWSQTRCKQSEAGSIPTCRASRELLVDSAPRQPYPRAASAEPMASTARSIARPRAAPTRCHGRTRGTRPVASPRASSSASSPPSSAAAVGARVDAYYQWSRFPGRVHYERSGDPATCKRHVLLLHGFGVGTFHYDAQLRDLADDDTCVWALDYCGQGSSWPTASSPDDDAIAGFQYGADTWRDQIEHFVETIVGAPEHLYVAGNSLGGYLAVYLAATRPDLVAGLFLLNATPFWGFNPSDPDDGSALGKLAPWRGALPTPRWIRAPLRTYWDSFRSVENVRGLLGLVYGAGGRERLDDELVANIVAPTENPHALDAFCSVVWSPKSALGFDDMLVAVNEETKRGRMRVAMLYGRDDPWVVPLWGQRLKRAVRDADYYELGGTGHCPAHESPKTVNDIMRRYMRWHGGEGDKPELSADGVGSLIDGKARNPFEKFDEWRYNRGVQ</sequence>
<dbReference type="PANTHER" id="PTHR47280">
    <property type="entry name" value="PHEOPHYTINASE, CHLOROPLASTIC"/>
    <property type="match status" value="1"/>
</dbReference>
<dbReference type="GO" id="GO:0015996">
    <property type="term" value="P:chlorophyll catabolic process"/>
    <property type="evidence" value="ECO:0007669"/>
    <property type="project" value="InterPro"/>
</dbReference>
<keyword evidence="4" id="KW-1185">Reference proteome</keyword>
<dbReference type="PANTHER" id="PTHR47280:SF1">
    <property type="entry name" value="PHEOPHYTINASE, CHLOROPLASTIC"/>
    <property type="match status" value="1"/>
</dbReference>
<evidence type="ECO:0000259" key="2">
    <source>
        <dbReference type="Pfam" id="PF12697"/>
    </source>
</evidence>
<dbReference type="Gene3D" id="3.40.50.1820">
    <property type="entry name" value="alpha/beta hydrolase"/>
    <property type="match status" value="1"/>
</dbReference>
<dbReference type="FunCoup" id="C1E2U5">
    <property type="interactions" value="40"/>
</dbReference>
<proteinExistence type="predicted"/>
<dbReference type="OrthoDB" id="408373at2759"/>
<evidence type="ECO:0000313" key="3">
    <source>
        <dbReference type="EMBL" id="ACO62405.1"/>
    </source>
</evidence>
<protein>
    <submittedName>
        <fullName evidence="3">Hydrolase-like protein</fullName>
    </submittedName>
</protein>
<dbReference type="GO" id="GO:0009507">
    <property type="term" value="C:chloroplast"/>
    <property type="evidence" value="ECO:0007669"/>
    <property type="project" value="TreeGrafter"/>
</dbReference>
<dbReference type="RefSeq" id="XP_002501147.1">
    <property type="nucleotide sequence ID" value="XM_002501101.1"/>
</dbReference>
<dbReference type="InterPro" id="IPR044211">
    <property type="entry name" value="PPH_chloroplastic"/>
</dbReference>
<dbReference type="STRING" id="296587.C1E2U5"/>
<dbReference type="Pfam" id="PF12697">
    <property type="entry name" value="Abhydrolase_6"/>
    <property type="match status" value="1"/>
</dbReference>
<evidence type="ECO:0000256" key="1">
    <source>
        <dbReference type="SAM" id="MobiDB-lite"/>
    </source>
</evidence>
<keyword evidence="3" id="KW-0378">Hydrolase</keyword>
<accession>C1E2U5</accession>
<dbReference type="InterPro" id="IPR029058">
    <property type="entry name" value="AB_hydrolase_fold"/>
</dbReference>
<dbReference type="OMA" id="PVETHYW"/>
<dbReference type="KEGG" id="mis:MICPUN_57370"/>
<reference evidence="3 4" key="1">
    <citation type="journal article" date="2009" name="Science">
        <title>Green evolution and dynamic adaptations revealed by genomes of the marine picoeukaryotes Micromonas.</title>
        <authorList>
            <person name="Worden A.Z."/>
            <person name="Lee J.H."/>
            <person name="Mock T."/>
            <person name="Rouze P."/>
            <person name="Simmons M.P."/>
            <person name="Aerts A.L."/>
            <person name="Allen A.E."/>
            <person name="Cuvelier M.L."/>
            <person name="Derelle E."/>
            <person name="Everett M.V."/>
            <person name="Foulon E."/>
            <person name="Grimwood J."/>
            <person name="Gundlach H."/>
            <person name="Henrissat B."/>
            <person name="Napoli C."/>
            <person name="McDonald S.M."/>
            <person name="Parker M.S."/>
            <person name="Rombauts S."/>
            <person name="Salamov A."/>
            <person name="Von Dassow P."/>
            <person name="Badger J.H."/>
            <person name="Coutinho P.M."/>
            <person name="Demir E."/>
            <person name="Dubchak I."/>
            <person name="Gentemann C."/>
            <person name="Eikrem W."/>
            <person name="Gready J.E."/>
            <person name="John U."/>
            <person name="Lanier W."/>
            <person name="Lindquist E.A."/>
            <person name="Lucas S."/>
            <person name="Mayer K.F."/>
            <person name="Moreau H."/>
            <person name="Not F."/>
            <person name="Otillar R."/>
            <person name="Panaud O."/>
            <person name="Pangilinan J."/>
            <person name="Paulsen I."/>
            <person name="Piegu B."/>
            <person name="Poliakov A."/>
            <person name="Robbens S."/>
            <person name="Schmutz J."/>
            <person name="Toulza E."/>
            <person name="Wyss T."/>
            <person name="Zelensky A."/>
            <person name="Zhou K."/>
            <person name="Armbrust E.V."/>
            <person name="Bhattacharya D."/>
            <person name="Goodenough U.W."/>
            <person name="Van de Peer Y."/>
            <person name="Grigoriev I.V."/>
        </authorList>
    </citation>
    <scope>NUCLEOTIDE SEQUENCE [LARGE SCALE GENOMIC DNA]</scope>
    <source>
        <strain evidence="4">RCC299 / NOUM17</strain>
    </source>
</reference>
<dbReference type="AlphaFoldDB" id="C1E2U5"/>
<dbReference type="eggNOG" id="KOG1454">
    <property type="taxonomic scope" value="Eukaryota"/>
</dbReference>
<feature type="domain" description="AB hydrolase-1" evidence="2">
    <location>
        <begin position="174"/>
        <end position="449"/>
    </location>
</feature>
<dbReference type="EMBL" id="CP001324">
    <property type="protein sequence ID" value="ACO62405.1"/>
    <property type="molecule type" value="Genomic_DNA"/>
</dbReference>
<dbReference type="GeneID" id="8241909"/>
<gene>
    <name evidence="3" type="ORF">MICPUN_57370</name>
</gene>
<organism evidence="3 4">
    <name type="scientific">Micromonas commoda (strain RCC299 / NOUM17 / CCMP2709)</name>
    <name type="common">Picoplanktonic green alga</name>
    <dbReference type="NCBI Taxonomy" id="296587"/>
    <lineage>
        <taxon>Eukaryota</taxon>
        <taxon>Viridiplantae</taxon>
        <taxon>Chlorophyta</taxon>
        <taxon>Mamiellophyceae</taxon>
        <taxon>Mamiellales</taxon>
        <taxon>Mamiellaceae</taxon>
        <taxon>Micromonas</taxon>
    </lineage>
</organism>
<feature type="compositionally biased region" description="Low complexity" evidence="1">
    <location>
        <begin position="121"/>
        <end position="139"/>
    </location>
</feature>
<dbReference type="Proteomes" id="UP000002009">
    <property type="component" value="Chromosome 3"/>
</dbReference>